<evidence type="ECO:0000256" key="6">
    <source>
        <dbReference type="ARBA" id="ARBA00023015"/>
    </source>
</evidence>
<evidence type="ECO:0000256" key="1">
    <source>
        <dbReference type="ARBA" id="ARBA00004123"/>
    </source>
</evidence>
<dbReference type="EMBL" id="ONZQ02000003">
    <property type="protein sequence ID" value="SPN99782.1"/>
    <property type="molecule type" value="Genomic_DNA"/>
</dbReference>
<evidence type="ECO:0000313" key="14">
    <source>
        <dbReference type="EMBL" id="SPN99782.1"/>
    </source>
</evidence>
<keyword evidence="5" id="KW-0678">Repressor</keyword>
<evidence type="ECO:0000259" key="13">
    <source>
        <dbReference type="SMART" id="SM01281"/>
    </source>
</evidence>
<dbReference type="Proteomes" id="UP001187682">
    <property type="component" value="Unassembled WGS sequence"/>
</dbReference>
<feature type="compositionally biased region" description="Polar residues" evidence="12">
    <location>
        <begin position="81"/>
        <end position="127"/>
    </location>
</feature>
<dbReference type="SMART" id="SM01281">
    <property type="entry name" value="Med12"/>
    <property type="match status" value="1"/>
</dbReference>
<evidence type="ECO:0000256" key="11">
    <source>
        <dbReference type="ARBA" id="ARBA00032010"/>
    </source>
</evidence>
<evidence type="ECO:0000256" key="4">
    <source>
        <dbReference type="ARBA" id="ARBA00019622"/>
    </source>
</evidence>
<dbReference type="PANTHER" id="PTHR46567">
    <property type="entry name" value="MEDIATOR OF RNA POLYMERASE II TRANSCRIPTION SUBUNIT 12"/>
    <property type="match status" value="1"/>
</dbReference>
<dbReference type="GO" id="GO:0000428">
    <property type="term" value="C:DNA-directed RNA polymerase complex"/>
    <property type="evidence" value="ECO:0007669"/>
    <property type="project" value="UniProtKB-KW"/>
</dbReference>
<comment type="subunit">
    <text evidence="3">Component of the SRB8-11 complex, which itself associates with the Mediator complex.</text>
</comment>
<evidence type="ECO:0000313" key="15">
    <source>
        <dbReference type="Proteomes" id="UP001187682"/>
    </source>
</evidence>
<comment type="similarity">
    <text evidence="2">Belongs to the Mediator complex subunit 12 family.</text>
</comment>
<proteinExistence type="inferred from homology"/>
<evidence type="ECO:0000256" key="9">
    <source>
        <dbReference type="ARBA" id="ARBA00023242"/>
    </source>
</evidence>
<dbReference type="PANTHER" id="PTHR46567:SF1">
    <property type="entry name" value="MEDIATOR OF RNA POLYMERASE II TRANSCRIPTION SUBUNIT 12"/>
    <property type="match status" value="1"/>
</dbReference>
<keyword evidence="8" id="KW-0804">Transcription</keyword>
<evidence type="ECO:0000256" key="2">
    <source>
        <dbReference type="ARBA" id="ARBA00010289"/>
    </source>
</evidence>
<keyword evidence="14" id="KW-0240">DNA-directed RNA polymerase</keyword>
<evidence type="ECO:0000256" key="10">
    <source>
        <dbReference type="ARBA" id="ARBA00025661"/>
    </source>
</evidence>
<keyword evidence="9" id="KW-0539">Nucleus</keyword>
<dbReference type="SUPFAM" id="SSF48371">
    <property type="entry name" value="ARM repeat"/>
    <property type="match status" value="1"/>
</dbReference>
<organism evidence="14 15">
    <name type="scientific">Cephalotrichum gorgonifer</name>
    <dbReference type="NCBI Taxonomy" id="2041049"/>
    <lineage>
        <taxon>Eukaryota</taxon>
        <taxon>Fungi</taxon>
        <taxon>Dikarya</taxon>
        <taxon>Ascomycota</taxon>
        <taxon>Pezizomycotina</taxon>
        <taxon>Sordariomycetes</taxon>
        <taxon>Hypocreomycetidae</taxon>
        <taxon>Microascales</taxon>
        <taxon>Microascaceae</taxon>
        <taxon>Cephalotrichum</taxon>
    </lineage>
</organism>
<sequence>MTSRTPIGVQPPRPPQRTLGSPSLPGQRPSHQRTLSQQYLPQSPIRKESSTDPSYDLSDAAQPRYHTAPRRGGSRLKLELSTDSMADSTPCESPQPLSQPRITPLNDSVDTVQPSPSSSIRQLQPEQDNIPLPMPKRRARFSRAPSRPRPNPKSAPPSAVPAKARDNRPKPYTVEYPQAAPRYHPSKPDASRSSTDLSRASHSGYADFFPWSGTHPEDQFSETVIRNGYFHKAPPNQAEAATAKPSMPTLAKQKSCLNALSSVFLGVLAQRRHGGQISSPSTFKPPPRVTLTDTKREMWLKDLANPATSLRRLSRTIPHGIRGKVLLDHCLNKNVPTERAVWLAKCVGANDLRAFRRKGVSQTFMGGETKWIRDWTLFVEQFVESVFSAFDMPDWKSKVTYAIRLATNLYTEQLLDRDHYMEWLLSGVENSTQDKLPMWILVLQLYWKDLLRLRKTGRRLVTSLLNHLSAIQADPDRDLLLQLSSRLKSLLTSLLTTNPESFISPTTWWRCREALVDGVTSADLSIQAACSHIDRRNSRLVAGNDVSSTESMHQRLVKLLDSTICQPFNEALISQCWALGSDKSAIVQVLLDWSTSPLRPGLAKVYVAVRLLRSWGRSGLDVTASLLDYLDLVPLDDDQRKHLLYHLISELARSGDFSTARYLQWVISRGGLSDAAEVDPRGPCASRLLVELPTHTMNPSLRCMRANLLRRASFDVEAERVDLENAIKLIKRGLGLPLALDDPISQRKPMSAAKLAKPISRSSRALQASVGAFLKDEVFGALDYNAELPEISCATFNFCRAILEAAGDCEMLLAIVKLMIKSSNPDLLASCADTISLQFTTFAAVDDMRNIFDALLESLKTISQHQGIISARALLASLADLADMVPGLQGRSEQLRGELLQCDRSSAIDACSPVSDSMTSHRQDFEGTIYEEIEKMLTSGNRIDQPTMGRLFKTIAGRLEDGWSKSADVQRTCLPLLTRLRAFDYHHFDAKMGEWVGQVKSATVRPPLVETLPLLVGHGCLSLATVLNACLQTSSRSDAVPSDAPPYSQEMIQLASMRLPPSTILTPEECCRFYIQQKALTREQAGGLRRLLSMALREYCDCGGKIGVSNLPLDQPGCWQAVLDLFNHLVLVDPTLLAQALAPKDVSPAFRELVERLTSQALGLGDGAESQVPFDSILEMANELSLPFCQVKLSLTLTDDTRSPGDNQSESHLALFTKAMENAIDTRNVMWTSILPHLGDGIAQHLKNEAQAQFIELFPSMKTQPAAEPTLASSLQAANSLLSVIESISRGHAEPKVQLLPAMGEKLSDMWDILAGGDDERKRLRGVVLTSWLPLMLRFVAMHAVTTSSPEPVSTPTPTPNSSTAARTSPNTAQTDLRAKILLSLAGILLELEDLDPTDAQLAQRCDLSQQVFDLALVLVDYLPEDARAHCARLVLSADAPNPSSDPRLRYLFSYMPPSSDNLMLSPRNRMISLLGGSTRMAMLGSSAPAPEKLVPFGYKRWEVLNEPTPNVGENDTSLSMTLFEAIKLR</sequence>
<dbReference type="Pfam" id="PF09497">
    <property type="entry name" value="Med12"/>
    <property type="match status" value="1"/>
</dbReference>
<keyword evidence="15" id="KW-1185">Reference proteome</keyword>
<evidence type="ECO:0000256" key="5">
    <source>
        <dbReference type="ARBA" id="ARBA00022491"/>
    </source>
</evidence>
<evidence type="ECO:0000256" key="12">
    <source>
        <dbReference type="SAM" id="MobiDB-lite"/>
    </source>
</evidence>
<feature type="compositionally biased region" description="Low complexity" evidence="12">
    <location>
        <begin position="1360"/>
        <end position="1370"/>
    </location>
</feature>
<name>A0AAE8MTW6_9PEZI</name>
<evidence type="ECO:0000256" key="3">
    <source>
        <dbReference type="ARBA" id="ARBA00011629"/>
    </source>
</evidence>
<comment type="subcellular location">
    <subcellularLocation>
        <location evidence="1">Nucleus</location>
    </subcellularLocation>
</comment>
<reference evidence="14" key="1">
    <citation type="submission" date="2018-03" db="EMBL/GenBank/DDBJ databases">
        <authorList>
            <person name="Guldener U."/>
        </authorList>
    </citation>
    <scope>NUCLEOTIDE SEQUENCE</scope>
</reference>
<feature type="domain" description="Mediator complex subunit Med12" evidence="13">
    <location>
        <begin position="282"/>
        <end position="345"/>
    </location>
</feature>
<comment type="function">
    <text evidence="10">Component of the SRB8-11 complex. The SRB8-11 complex is a regulatory module of the Mediator complex which is itself involved in regulation of basal and activated RNA polymerase II-dependent transcription. The SRB8-11 complex may be involved in the transcriptional repression of a subset of genes regulated by Mediator. It may inhibit the association of the Mediator complex with RNA polymerase II to form the holoenzyme complex.</text>
</comment>
<evidence type="ECO:0000256" key="8">
    <source>
        <dbReference type="ARBA" id="ARBA00023163"/>
    </source>
</evidence>
<dbReference type="GO" id="GO:0006357">
    <property type="term" value="P:regulation of transcription by RNA polymerase II"/>
    <property type="evidence" value="ECO:0007669"/>
    <property type="project" value="InterPro"/>
</dbReference>
<accession>A0AAE8MTW6</accession>
<protein>
    <recommendedName>
        <fullName evidence="4">Mediator of RNA polymerase II transcription subunit 12</fullName>
    </recommendedName>
    <alternativeName>
        <fullName evidence="11">Mediator complex subunit 12</fullName>
    </alternativeName>
</protein>
<dbReference type="InterPro" id="IPR057344">
    <property type="entry name" value="ARM_SRB8"/>
</dbReference>
<dbReference type="GO" id="GO:0016592">
    <property type="term" value="C:mediator complex"/>
    <property type="evidence" value="ECO:0007669"/>
    <property type="project" value="InterPro"/>
</dbReference>
<feature type="region of interest" description="Disordered" evidence="12">
    <location>
        <begin position="1347"/>
        <end position="1372"/>
    </location>
</feature>
<keyword evidence="7" id="KW-0010">Activator</keyword>
<feature type="compositionally biased region" description="Pro residues" evidence="12">
    <location>
        <begin position="147"/>
        <end position="159"/>
    </location>
</feature>
<dbReference type="InterPro" id="IPR016024">
    <property type="entry name" value="ARM-type_fold"/>
</dbReference>
<evidence type="ECO:0000256" key="7">
    <source>
        <dbReference type="ARBA" id="ARBA00023159"/>
    </source>
</evidence>
<feature type="compositionally biased region" description="Polar residues" evidence="12">
    <location>
        <begin position="32"/>
        <end position="41"/>
    </location>
</feature>
<dbReference type="Pfam" id="PF25326">
    <property type="entry name" value="ARM_SRB8"/>
    <property type="match status" value="1"/>
</dbReference>
<dbReference type="InterPro" id="IPR019035">
    <property type="entry name" value="Mediator_Med12"/>
</dbReference>
<feature type="region of interest" description="Disordered" evidence="12">
    <location>
        <begin position="1"/>
        <end position="199"/>
    </location>
</feature>
<gene>
    <name evidence="14" type="ORF">DNG_02634</name>
</gene>
<keyword evidence="6" id="KW-0805">Transcription regulation</keyword>
<comment type="caution">
    <text evidence="14">The sequence shown here is derived from an EMBL/GenBank/DDBJ whole genome shotgun (WGS) entry which is preliminary data.</text>
</comment>
<dbReference type="GO" id="GO:0003712">
    <property type="term" value="F:transcription coregulator activity"/>
    <property type="evidence" value="ECO:0007669"/>
    <property type="project" value="InterPro"/>
</dbReference>